<accession>A0ABD3G190</accession>
<feature type="coiled-coil region" evidence="1">
    <location>
        <begin position="14"/>
        <end position="124"/>
    </location>
</feature>
<comment type="caution">
    <text evidence="2">The sequence shown here is derived from an EMBL/GenBank/DDBJ whole genome shotgun (WGS) entry which is preliminary data.</text>
</comment>
<evidence type="ECO:0000256" key="1">
    <source>
        <dbReference type="SAM" id="Coils"/>
    </source>
</evidence>
<protein>
    <submittedName>
        <fullName evidence="2">Uncharacterized protein</fullName>
    </submittedName>
</protein>
<organism evidence="2 3">
    <name type="scientific">Phytophthora oleae</name>
    <dbReference type="NCBI Taxonomy" id="2107226"/>
    <lineage>
        <taxon>Eukaryota</taxon>
        <taxon>Sar</taxon>
        <taxon>Stramenopiles</taxon>
        <taxon>Oomycota</taxon>
        <taxon>Peronosporomycetes</taxon>
        <taxon>Peronosporales</taxon>
        <taxon>Peronosporaceae</taxon>
        <taxon>Phytophthora</taxon>
    </lineage>
</organism>
<proteinExistence type="predicted"/>
<gene>
    <name evidence="2" type="ORF">V7S43_002886</name>
</gene>
<dbReference type="EMBL" id="JBIMZQ010000004">
    <property type="protein sequence ID" value="KAL3672224.1"/>
    <property type="molecule type" value="Genomic_DNA"/>
</dbReference>
<dbReference type="SUPFAM" id="SSF57997">
    <property type="entry name" value="Tropomyosin"/>
    <property type="match status" value="1"/>
</dbReference>
<keyword evidence="3" id="KW-1185">Reference proteome</keyword>
<dbReference type="Proteomes" id="UP001632037">
    <property type="component" value="Unassembled WGS sequence"/>
</dbReference>
<reference evidence="2 3" key="1">
    <citation type="submission" date="2024-09" db="EMBL/GenBank/DDBJ databases">
        <title>Genome sequencing and assembly of Phytophthora oleae, isolate VK10A, causative agent of rot of olive drupes.</title>
        <authorList>
            <person name="Conti Taguali S."/>
            <person name="Riolo M."/>
            <person name="La Spada F."/>
            <person name="Cacciola S.O."/>
            <person name="Dionisio G."/>
        </authorList>
    </citation>
    <scope>NUCLEOTIDE SEQUENCE [LARGE SCALE GENOMIC DNA]</scope>
    <source>
        <strain evidence="2 3">VK10A</strain>
    </source>
</reference>
<evidence type="ECO:0000313" key="2">
    <source>
        <dbReference type="EMBL" id="KAL3672224.1"/>
    </source>
</evidence>
<sequence length="127" mass="14413">METEIEVITDTASANAVGAKLNQAKAELNGALQQAQQNEEDIEEKLDRAKARQDAAKRSVDKWTQRLTQATNERQGIQAKINDVEKALVRCERHYNTLDVAAQRMEIQRQIELLQIQKDRLSMALPD</sequence>
<keyword evidence="1" id="KW-0175">Coiled coil</keyword>
<name>A0ABD3G190_9STRA</name>
<dbReference type="AlphaFoldDB" id="A0ABD3G190"/>
<evidence type="ECO:0000313" key="3">
    <source>
        <dbReference type="Proteomes" id="UP001632037"/>
    </source>
</evidence>